<dbReference type="InterPro" id="IPR002869">
    <property type="entry name" value="Pyrv_flavodox_OxRed_cen"/>
</dbReference>
<protein>
    <recommendedName>
        <fullName evidence="2">Pyruvate/ketoisovalerate oxidoreductase catalytic domain-containing protein</fullName>
    </recommendedName>
</protein>
<gene>
    <name evidence="3" type="ORF">S03H2_25798</name>
</gene>
<dbReference type="InterPro" id="IPR052198">
    <property type="entry name" value="IorB_Oxidoreductase"/>
</dbReference>
<dbReference type="InterPro" id="IPR019752">
    <property type="entry name" value="Pyrv/ketoisovalerate_OxRed_cat"/>
</dbReference>
<dbReference type="GO" id="GO:0016903">
    <property type="term" value="F:oxidoreductase activity, acting on the aldehyde or oxo group of donors"/>
    <property type="evidence" value="ECO:0007669"/>
    <property type="project" value="InterPro"/>
</dbReference>
<feature type="domain" description="Pyruvate/ketoisovalerate oxidoreductase catalytic" evidence="2">
    <location>
        <begin position="15"/>
        <end position="118"/>
    </location>
</feature>
<evidence type="ECO:0000259" key="2">
    <source>
        <dbReference type="Pfam" id="PF01558"/>
    </source>
</evidence>
<evidence type="ECO:0000313" key="3">
    <source>
        <dbReference type="EMBL" id="GAH35950.1"/>
    </source>
</evidence>
<keyword evidence="1" id="KW-0560">Oxidoreductase</keyword>
<sequence length="140" mass="16221">IYSLDQNYTIEDLNSSKIPIRDAHLVLGLEPLETLKNLKYVSEKTVVILNTHQTGLKQSIQNSKKKIKYPSIAQIVDILDQLARKVFALDFNELSINYFNSPNYSTIIALGVVSKEFRDIFYEKLIITILREFHEDPSRY</sequence>
<dbReference type="EMBL" id="BARU01014712">
    <property type="protein sequence ID" value="GAH35950.1"/>
    <property type="molecule type" value="Genomic_DNA"/>
</dbReference>
<dbReference type="AlphaFoldDB" id="X1FTW1"/>
<name>X1FTW1_9ZZZZ</name>
<dbReference type="Pfam" id="PF01558">
    <property type="entry name" value="POR"/>
    <property type="match status" value="1"/>
</dbReference>
<accession>X1FTW1</accession>
<comment type="caution">
    <text evidence="3">The sequence shown here is derived from an EMBL/GenBank/DDBJ whole genome shotgun (WGS) entry which is preliminary data.</text>
</comment>
<organism evidence="3">
    <name type="scientific">marine sediment metagenome</name>
    <dbReference type="NCBI Taxonomy" id="412755"/>
    <lineage>
        <taxon>unclassified sequences</taxon>
        <taxon>metagenomes</taxon>
        <taxon>ecological metagenomes</taxon>
    </lineage>
</organism>
<evidence type="ECO:0000256" key="1">
    <source>
        <dbReference type="ARBA" id="ARBA00023002"/>
    </source>
</evidence>
<proteinExistence type="predicted"/>
<feature type="non-terminal residue" evidence="3">
    <location>
        <position position="140"/>
    </location>
</feature>
<feature type="non-terminal residue" evidence="3">
    <location>
        <position position="1"/>
    </location>
</feature>
<dbReference type="PANTHER" id="PTHR43854:SF1">
    <property type="entry name" value="INDOLEPYRUVATE OXIDOREDUCTASE SUBUNIT IORB"/>
    <property type="match status" value="1"/>
</dbReference>
<dbReference type="PANTHER" id="PTHR43854">
    <property type="entry name" value="INDOLEPYRUVATE OXIDOREDUCTASE SUBUNIT IORB"/>
    <property type="match status" value="1"/>
</dbReference>
<reference evidence="3" key="1">
    <citation type="journal article" date="2014" name="Front. Microbiol.">
        <title>High frequency of phylogenetically diverse reductive dehalogenase-homologous genes in deep subseafloor sedimentary metagenomes.</title>
        <authorList>
            <person name="Kawai M."/>
            <person name="Futagami T."/>
            <person name="Toyoda A."/>
            <person name="Takaki Y."/>
            <person name="Nishi S."/>
            <person name="Hori S."/>
            <person name="Arai W."/>
            <person name="Tsubouchi T."/>
            <person name="Morono Y."/>
            <person name="Uchiyama I."/>
            <person name="Ito T."/>
            <person name="Fujiyama A."/>
            <person name="Inagaki F."/>
            <person name="Takami H."/>
        </authorList>
    </citation>
    <scope>NUCLEOTIDE SEQUENCE</scope>
    <source>
        <strain evidence="3">Expedition CK06-06</strain>
    </source>
</reference>
<dbReference type="SUPFAM" id="SSF53323">
    <property type="entry name" value="Pyruvate-ferredoxin oxidoreductase, PFOR, domain III"/>
    <property type="match status" value="1"/>
</dbReference>
<dbReference type="Gene3D" id="3.40.920.10">
    <property type="entry name" value="Pyruvate-ferredoxin oxidoreductase, PFOR, domain III"/>
    <property type="match status" value="1"/>
</dbReference>